<proteinExistence type="inferred from homology"/>
<comment type="pathway">
    <text evidence="1">Phospholipid metabolism; phosphatidylethanolamine biosynthesis; phosphatidylethanolamine from ethanolamine: step 1/3.</text>
</comment>
<protein>
    <recommendedName>
        <fullName evidence="3">ethanolamine kinase</fullName>
        <ecNumber evidence="3">2.7.1.82</ecNumber>
    </recommendedName>
</protein>
<sequence>MLATFAPSTQDKQVQDSLQAQKAQTAQQMQDLMHDSVPMLDLTVSHDDLFNGAAVVMKQLFSEWNADDISYVQFKDGITNKCTQVLVRAYGKKSEVIIDRKQEIMNMIILSKLGLCPPLFGKFRNGLAYGCIPGNVFKVPDMRDPHKMDLVARKVAIWHSTVDIPGERTSKLFKTIHKWIKEVPESFSKPAVQDIFAKNFDMAKLHQELATLESHLVALNSPVVFCHNDLLYGNLIYNESKDDAFFIDYEYGSYSYRAFDIANHFNEWAGFECEYENYPNREVQLTWLRSYLEVFNARSTPPSPSSERSEDSVTEVELEQIYREVNKFALASHFYWGVWALVQAQLSDIDFDYMPYAVLRFNEYYRRRDEFFEL</sequence>
<evidence type="ECO:0000313" key="4">
    <source>
        <dbReference type="EMBL" id="KAG0003330.1"/>
    </source>
</evidence>
<organism evidence="4 5">
    <name type="scientific">Modicella reniformis</name>
    <dbReference type="NCBI Taxonomy" id="1440133"/>
    <lineage>
        <taxon>Eukaryota</taxon>
        <taxon>Fungi</taxon>
        <taxon>Fungi incertae sedis</taxon>
        <taxon>Mucoromycota</taxon>
        <taxon>Mortierellomycotina</taxon>
        <taxon>Mortierellomycetes</taxon>
        <taxon>Mortierellales</taxon>
        <taxon>Mortierellaceae</taxon>
        <taxon>Modicella</taxon>
    </lineage>
</organism>
<dbReference type="PANTHER" id="PTHR22603:SF66">
    <property type="entry name" value="ETHANOLAMINE KINASE"/>
    <property type="match status" value="1"/>
</dbReference>
<evidence type="ECO:0000256" key="1">
    <source>
        <dbReference type="ARBA" id="ARBA00037883"/>
    </source>
</evidence>
<reference evidence="4" key="1">
    <citation type="journal article" date="2020" name="Fungal Divers.">
        <title>Resolving the Mortierellaceae phylogeny through synthesis of multi-gene phylogenetics and phylogenomics.</title>
        <authorList>
            <person name="Vandepol N."/>
            <person name="Liber J."/>
            <person name="Desiro A."/>
            <person name="Na H."/>
            <person name="Kennedy M."/>
            <person name="Barry K."/>
            <person name="Grigoriev I.V."/>
            <person name="Miller A.N."/>
            <person name="O'Donnell K."/>
            <person name="Stajich J.E."/>
            <person name="Bonito G."/>
        </authorList>
    </citation>
    <scope>NUCLEOTIDE SEQUENCE</scope>
    <source>
        <strain evidence="4">MES-2147</strain>
    </source>
</reference>
<keyword evidence="5" id="KW-1185">Reference proteome</keyword>
<comment type="similarity">
    <text evidence="2">Belongs to the choline/ethanolamine kinase family.</text>
</comment>
<accession>A0A9P6MIY4</accession>
<dbReference type="PANTHER" id="PTHR22603">
    <property type="entry name" value="CHOLINE/ETHANOALAMINE KINASE"/>
    <property type="match status" value="1"/>
</dbReference>
<dbReference type="OrthoDB" id="10267235at2759"/>
<dbReference type="EC" id="2.7.1.82" evidence="3"/>
<dbReference type="GO" id="GO:0004305">
    <property type="term" value="F:ethanolamine kinase activity"/>
    <property type="evidence" value="ECO:0007669"/>
    <property type="project" value="UniProtKB-EC"/>
</dbReference>
<gene>
    <name evidence="4" type="ORF">BGZ65_001806</name>
</gene>
<evidence type="ECO:0000256" key="3">
    <source>
        <dbReference type="ARBA" id="ARBA00038874"/>
    </source>
</evidence>
<dbReference type="Gene3D" id="3.90.1200.10">
    <property type="match status" value="1"/>
</dbReference>
<dbReference type="AlphaFoldDB" id="A0A9P6MIY4"/>
<dbReference type="InterPro" id="IPR011009">
    <property type="entry name" value="Kinase-like_dom_sf"/>
</dbReference>
<dbReference type="SUPFAM" id="SSF56112">
    <property type="entry name" value="Protein kinase-like (PK-like)"/>
    <property type="match status" value="1"/>
</dbReference>
<dbReference type="GO" id="GO:0005737">
    <property type="term" value="C:cytoplasm"/>
    <property type="evidence" value="ECO:0007669"/>
    <property type="project" value="TreeGrafter"/>
</dbReference>
<evidence type="ECO:0000313" key="5">
    <source>
        <dbReference type="Proteomes" id="UP000749646"/>
    </source>
</evidence>
<evidence type="ECO:0000256" key="2">
    <source>
        <dbReference type="ARBA" id="ARBA00038211"/>
    </source>
</evidence>
<dbReference type="EMBL" id="JAAAHW010000359">
    <property type="protein sequence ID" value="KAG0003330.1"/>
    <property type="molecule type" value="Genomic_DNA"/>
</dbReference>
<dbReference type="CDD" id="cd05157">
    <property type="entry name" value="ETNK_euk"/>
    <property type="match status" value="1"/>
</dbReference>
<dbReference type="GO" id="GO:0006646">
    <property type="term" value="P:phosphatidylethanolamine biosynthetic process"/>
    <property type="evidence" value="ECO:0007669"/>
    <property type="project" value="TreeGrafter"/>
</dbReference>
<comment type="caution">
    <text evidence="4">The sequence shown here is derived from an EMBL/GenBank/DDBJ whole genome shotgun (WGS) entry which is preliminary data.</text>
</comment>
<name>A0A9P6MIY4_9FUNG</name>
<dbReference type="Proteomes" id="UP000749646">
    <property type="component" value="Unassembled WGS sequence"/>
</dbReference>
<dbReference type="Pfam" id="PF01633">
    <property type="entry name" value="Choline_kinase"/>
    <property type="match status" value="1"/>
</dbReference>